<evidence type="ECO:0000313" key="2">
    <source>
        <dbReference type="EMBL" id="KOM29759.1"/>
    </source>
</evidence>
<accession>A0A0L9THY6</accession>
<sequence>MKKAVTDFVAGCVICQQHKYMAASPQGLLQPLPIPQAVWEEITMDFIVKLPKSQGYDAILVVVDRLSKYAHFMALRHPYSAKTVAEVFIREVVKLHGIPVSIVSDRDPLFLSTFWRELFQMQGTQLNMSTAYHPATDGQTEVINRILEGYLRCFCSEQPKNWHAVLPWAEYWYNTSYQGAARCTPFETVYGRAPPSLNRFVPGESVVEAVAQDLMTRDEALRQLKFHLSRAQDLMVNQANKKRRDVDIKVGDWVYLKIRPHKQASIPVRLHPKLAARYFGPFQVLQQVGPVAFRLQLPENARIHAVFHVSQLKKAVGPKKVEKGLPTELQTEGPTYWPVRVLGTRQRQQGNEKIQQILIQWQEGGSEGATWEDVLTIQDQYPDFNFNLEDKVAEEGEGNVRKLRVYERRKRNN</sequence>
<dbReference type="InterPro" id="IPR001584">
    <property type="entry name" value="Integrase_cat-core"/>
</dbReference>
<dbReference type="OMA" id="AVTWRIE"/>
<dbReference type="InterPro" id="IPR050951">
    <property type="entry name" value="Retrovirus_Pol_polyprotein"/>
</dbReference>
<dbReference type="EMBL" id="KQ258532">
    <property type="protein sequence ID" value="KOM29759.1"/>
    <property type="molecule type" value="Genomic_DNA"/>
</dbReference>
<name>A0A0L9THY6_PHAAN</name>
<dbReference type="Gramene" id="KOM29759">
    <property type="protein sequence ID" value="KOM29759"/>
    <property type="gene ID" value="LR48_Vigan773s000400"/>
</dbReference>
<dbReference type="SUPFAM" id="SSF53098">
    <property type="entry name" value="Ribonuclease H-like"/>
    <property type="match status" value="1"/>
</dbReference>
<dbReference type="InterPro" id="IPR016197">
    <property type="entry name" value="Chromo-like_dom_sf"/>
</dbReference>
<dbReference type="GO" id="GO:0003676">
    <property type="term" value="F:nucleic acid binding"/>
    <property type="evidence" value="ECO:0007669"/>
    <property type="project" value="InterPro"/>
</dbReference>
<dbReference type="SUPFAM" id="SSF54160">
    <property type="entry name" value="Chromo domain-like"/>
    <property type="match status" value="1"/>
</dbReference>
<dbReference type="InterPro" id="IPR012337">
    <property type="entry name" value="RNaseH-like_sf"/>
</dbReference>
<gene>
    <name evidence="2" type="ORF">LR48_Vigan773s000400</name>
</gene>
<dbReference type="PANTHER" id="PTHR37984:SF5">
    <property type="entry name" value="PROTEIN NYNRIN-LIKE"/>
    <property type="match status" value="1"/>
</dbReference>
<dbReference type="Gene3D" id="3.30.420.10">
    <property type="entry name" value="Ribonuclease H-like superfamily/Ribonuclease H"/>
    <property type="match status" value="1"/>
</dbReference>
<protein>
    <recommendedName>
        <fullName evidence="1">Integrase catalytic domain-containing protein</fullName>
    </recommendedName>
</protein>
<feature type="domain" description="Integrase catalytic" evidence="1">
    <location>
        <begin position="29"/>
        <end position="193"/>
    </location>
</feature>
<organism evidence="2 3">
    <name type="scientific">Phaseolus angularis</name>
    <name type="common">Azuki bean</name>
    <name type="synonym">Vigna angularis</name>
    <dbReference type="NCBI Taxonomy" id="3914"/>
    <lineage>
        <taxon>Eukaryota</taxon>
        <taxon>Viridiplantae</taxon>
        <taxon>Streptophyta</taxon>
        <taxon>Embryophyta</taxon>
        <taxon>Tracheophyta</taxon>
        <taxon>Spermatophyta</taxon>
        <taxon>Magnoliopsida</taxon>
        <taxon>eudicotyledons</taxon>
        <taxon>Gunneridae</taxon>
        <taxon>Pentapetalae</taxon>
        <taxon>rosids</taxon>
        <taxon>fabids</taxon>
        <taxon>Fabales</taxon>
        <taxon>Fabaceae</taxon>
        <taxon>Papilionoideae</taxon>
        <taxon>50 kb inversion clade</taxon>
        <taxon>NPAAA clade</taxon>
        <taxon>indigoferoid/millettioid clade</taxon>
        <taxon>Phaseoleae</taxon>
        <taxon>Vigna</taxon>
    </lineage>
</organism>
<dbReference type="Proteomes" id="UP000053144">
    <property type="component" value="Unassembled WGS sequence"/>
</dbReference>
<dbReference type="PANTHER" id="PTHR37984">
    <property type="entry name" value="PROTEIN CBG26694"/>
    <property type="match status" value="1"/>
</dbReference>
<evidence type="ECO:0000313" key="3">
    <source>
        <dbReference type="Proteomes" id="UP000053144"/>
    </source>
</evidence>
<reference evidence="3" key="1">
    <citation type="journal article" date="2015" name="Proc. Natl. Acad. Sci. U.S.A.">
        <title>Genome sequencing of adzuki bean (Vigna angularis) provides insight into high starch and low fat accumulation and domestication.</title>
        <authorList>
            <person name="Yang K."/>
            <person name="Tian Z."/>
            <person name="Chen C."/>
            <person name="Luo L."/>
            <person name="Zhao B."/>
            <person name="Wang Z."/>
            <person name="Yu L."/>
            <person name="Li Y."/>
            <person name="Sun Y."/>
            <person name="Li W."/>
            <person name="Chen Y."/>
            <person name="Li Y."/>
            <person name="Zhang Y."/>
            <person name="Ai D."/>
            <person name="Zhao J."/>
            <person name="Shang C."/>
            <person name="Ma Y."/>
            <person name="Wu B."/>
            <person name="Wang M."/>
            <person name="Gao L."/>
            <person name="Sun D."/>
            <person name="Zhang P."/>
            <person name="Guo F."/>
            <person name="Wang W."/>
            <person name="Li Y."/>
            <person name="Wang J."/>
            <person name="Varshney R.K."/>
            <person name="Wang J."/>
            <person name="Ling H.Q."/>
            <person name="Wan P."/>
        </authorList>
    </citation>
    <scope>NUCLEOTIDE SEQUENCE</scope>
    <source>
        <strain evidence="3">cv. Jingnong 6</strain>
    </source>
</reference>
<dbReference type="InterPro" id="IPR036397">
    <property type="entry name" value="RNaseH_sf"/>
</dbReference>
<proteinExistence type="predicted"/>
<evidence type="ECO:0000259" key="1">
    <source>
        <dbReference type="PROSITE" id="PS50994"/>
    </source>
</evidence>
<dbReference type="STRING" id="3914.A0A0L9THY6"/>
<dbReference type="PROSITE" id="PS50994">
    <property type="entry name" value="INTEGRASE"/>
    <property type="match status" value="1"/>
</dbReference>
<dbReference type="AlphaFoldDB" id="A0A0L9THY6"/>
<dbReference type="Pfam" id="PF24626">
    <property type="entry name" value="SH3_Tf2-1"/>
    <property type="match status" value="1"/>
</dbReference>
<dbReference type="InterPro" id="IPR056924">
    <property type="entry name" value="SH3_Tf2-1"/>
</dbReference>
<dbReference type="GO" id="GO:0015074">
    <property type="term" value="P:DNA integration"/>
    <property type="evidence" value="ECO:0007669"/>
    <property type="project" value="InterPro"/>
</dbReference>